<dbReference type="EMBL" id="JBHRXX010000010">
    <property type="protein sequence ID" value="MFC3686326.1"/>
    <property type="molecule type" value="Genomic_DNA"/>
</dbReference>
<evidence type="ECO:0000256" key="8">
    <source>
        <dbReference type="SAM" id="Phobius"/>
    </source>
</evidence>
<keyword evidence="8" id="KW-0812">Transmembrane</keyword>
<dbReference type="InterPro" id="IPR011055">
    <property type="entry name" value="Dup_hybrid_motif"/>
</dbReference>
<accession>A0ABV7WCK5</accession>
<keyword evidence="3" id="KW-0645">Protease</keyword>
<evidence type="ECO:0000256" key="1">
    <source>
        <dbReference type="ARBA" id="ARBA00001947"/>
    </source>
</evidence>
<protein>
    <submittedName>
        <fullName evidence="11">Peptidoglycan DD-metalloendopeptidase family protein</fullName>
    </submittedName>
</protein>
<keyword evidence="5" id="KW-0378">Hydrolase</keyword>
<feature type="domain" description="Csd3-like second N-terminal" evidence="10">
    <location>
        <begin position="186"/>
        <end position="305"/>
    </location>
</feature>
<evidence type="ECO:0000259" key="9">
    <source>
        <dbReference type="Pfam" id="PF01551"/>
    </source>
</evidence>
<keyword evidence="12" id="KW-1185">Reference proteome</keyword>
<keyword evidence="6" id="KW-0862">Zinc</keyword>
<reference evidence="12" key="1">
    <citation type="journal article" date="2019" name="Int. J. Syst. Evol. Microbiol.">
        <title>The Global Catalogue of Microorganisms (GCM) 10K type strain sequencing project: providing services to taxonomists for standard genome sequencing and annotation.</title>
        <authorList>
            <consortium name="The Broad Institute Genomics Platform"/>
            <consortium name="The Broad Institute Genome Sequencing Center for Infectious Disease"/>
            <person name="Wu L."/>
            <person name="Ma J."/>
        </authorList>
    </citation>
    <scope>NUCLEOTIDE SEQUENCE [LARGE SCALE GENOMIC DNA]</scope>
    <source>
        <strain evidence="12">KCTC 42501</strain>
    </source>
</reference>
<keyword evidence="7" id="KW-0482">Metalloprotease</keyword>
<dbReference type="Pfam" id="PF01551">
    <property type="entry name" value="Peptidase_M23"/>
    <property type="match status" value="1"/>
</dbReference>
<comment type="caution">
    <text evidence="11">The sequence shown here is derived from an EMBL/GenBank/DDBJ whole genome shotgun (WGS) entry which is preliminary data.</text>
</comment>
<dbReference type="PANTHER" id="PTHR21666">
    <property type="entry name" value="PEPTIDASE-RELATED"/>
    <property type="match status" value="1"/>
</dbReference>
<evidence type="ECO:0000256" key="5">
    <source>
        <dbReference type="ARBA" id="ARBA00022801"/>
    </source>
</evidence>
<feature type="transmembrane region" description="Helical" evidence="8">
    <location>
        <begin position="33"/>
        <end position="55"/>
    </location>
</feature>
<evidence type="ECO:0000256" key="2">
    <source>
        <dbReference type="ARBA" id="ARBA00004196"/>
    </source>
</evidence>
<evidence type="ECO:0000256" key="6">
    <source>
        <dbReference type="ARBA" id="ARBA00022833"/>
    </source>
</evidence>
<evidence type="ECO:0000313" key="11">
    <source>
        <dbReference type="EMBL" id="MFC3686326.1"/>
    </source>
</evidence>
<dbReference type="SUPFAM" id="SSF51261">
    <property type="entry name" value="Duplicated hybrid motif"/>
    <property type="match status" value="1"/>
</dbReference>
<dbReference type="Gene3D" id="2.70.70.10">
    <property type="entry name" value="Glucose Permease (Domain IIA)"/>
    <property type="match status" value="1"/>
</dbReference>
<proteinExistence type="predicted"/>
<evidence type="ECO:0000256" key="4">
    <source>
        <dbReference type="ARBA" id="ARBA00022723"/>
    </source>
</evidence>
<evidence type="ECO:0000259" key="10">
    <source>
        <dbReference type="Pfam" id="PF19425"/>
    </source>
</evidence>
<keyword evidence="8" id="KW-0472">Membrane</keyword>
<feature type="domain" description="M23ase beta-sheet core" evidence="9">
    <location>
        <begin position="318"/>
        <end position="412"/>
    </location>
</feature>
<dbReference type="InterPro" id="IPR050570">
    <property type="entry name" value="Cell_wall_metabolism_enzyme"/>
</dbReference>
<evidence type="ECO:0000256" key="3">
    <source>
        <dbReference type="ARBA" id="ARBA00022670"/>
    </source>
</evidence>
<dbReference type="CDD" id="cd12797">
    <property type="entry name" value="M23_peptidase"/>
    <property type="match status" value="1"/>
</dbReference>
<keyword evidence="8" id="KW-1133">Transmembrane helix</keyword>
<keyword evidence="4" id="KW-0479">Metal-binding</keyword>
<evidence type="ECO:0000256" key="7">
    <source>
        <dbReference type="ARBA" id="ARBA00023049"/>
    </source>
</evidence>
<dbReference type="RefSeq" id="WP_382179808.1">
    <property type="nucleotide sequence ID" value="NZ_JBHRXX010000010.1"/>
</dbReference>
<comment type="subcellular location">
    <subcellularLocation>
        <location evidence="2">Cell envelope</location>
    </subcellularLocation>
</comment>
<dbReference type="InterPro" id="IPR045834">
    <property type="entry name" value="Csd3_N2"/>
</dbReference>
<dbReference type="Proteomes" id="UP001595729">
    <property type="component" value="Unassembled WGS sequence"/>
</dbReference>
<dbReference type="PANTHER" id="PTHR21666:SF288">
    <property type="entry name" value="CELL DIVISION PROTEIN YTFB"/>
    <property type="match status" value="1"/>
</dbReference>
<name>A0ABV7WCK5_9BURK</name>
<dbReference type="Gene3D" id="3.10.450.350">
    <property type="match status" value="2"/>
</dbReference>
<dbReference type="InterPro" id="IPR016047">
    <property type="entry name" value="M23ase_b-sheet_dom"/>
</dbReference>
<organism evidence="11 12">
    <name type="scientific">Hydrogenophaga luteola</name>
    <dbReference type="NCBI Taxonomy" id="1591122"/>
    <lineage>
        <taxon>Bacteria</taxon>
        <taxon>Pseudomonadati</taxon>
        <taxon>Pseudomonadota</taxon>
        <taxon>Betaproteobacteria</taxon>
        <taxon>Burkholderiales</taxon>
        <taxon>Comamonadaceae</taxon>
        <taxon>Hydrogenophaga</taxon>
    </lineage>
</organism>
<comment type="cofactor">
    <cofactor evidence="1">
        <name>Zn(2+)</name>
        <dbReference type="ChEBI" id="CHEBI:29105"/>
    </cofactor>
</comment>
<sequence length="455" mass="49402">MLKLTHHSNRLPTLARSTSNSLLSGLTRHPRRVMAGIGVLLLGTGVTAFGIAPLAPDASLLPVQQVVEEIQAQPFAPLNGATLDAWSLFRSDTLRRDDTPQTLLQRLGVNDAAAAAMLRTDSTAHQLFAGRAGKLVTVEANSRQELVRLTARWLPDDGRIFQRLVIERQGDSFSSRVESGELNVQSRLASGVIRSSLFAATDEAGLPDSVAVQLAEMFSGDIDFRRDLREGDRFSVVYESLEADGESLRAGRVLSAEFINNGREHEAVWFEEPGLKGAYYGFDGQSTRKSYLASPLEFSRVSSGYGMRFHPISGKQKAHLGVDYAAPTGTPVRTIGDGVVTFAGWQRGYGNTIEVRHRDNQTTLFGHLSRIDVRVGQKVAQGEFIGAVGSTGLSTGPHLHFEFRDNGVHQDPLAIARQSENIPVSPAARARFDAVAQSMRMQLDAAATVQQASAE</sequence>
<gene>
    <name evidence="11" type="ORF">ACFOPI_22235</name>
</gene>
<dbReference type="Pfam" id="PF19425">
    <property type="entry name" value="Csd3_N2"/>
    <property type="match status" value="1"/>
</dbReference>
<evidence type="ECO:0000313" key="12">
    <source>
        <dbReference type="Proteomes" id="UP001595729"/>
    </source>
</evidence>